<dbReference type="GO" id="GO:0005737">
    <property type="term" value="C:cytoplasm"/>
    <property type="evidence" value="ECO:0007669"/>
    <property type="project" value="TreeGrafter"/>
</dbReference>
<dbReference type="Proteomes" id="UP001175228">
    <property type="component" value="Unassembled WGS sequence"/>
</dbReference>
<feature type="domain" description="Porphobilinogen deaminase C-terminal" evidence="12">
    <location>
        <begin position="276"/>
        <end position="347"/>
    </location>
</feature>
<keyword evidence="8" id="KW-0627">Porphyrin biosynthesis</keyword>
<feature type="domain" description="Porphobilinogen deaminase N-terminal" evidence="11">
    <location>
        <begin position="46"/>
        <end position="262"/>
    </location>
</feature>
<proteinExistence type="inferred from homology"/>
<evidence type="ECO:0000259" key="12">
    <source>
        <dbReference type="Pfam" id="PF03900"/>
    </source>
</evidence>
<dbReference type="PANTHER" id="PTHR11557">
    <property type="entry name" value="PORPHOBILINOGEN DEAMINASE"/>
    <property type="match status" value="1"/>
</dbReference>
<dbReference type="InterPro" id="IPR000860">
    <property type="entry name" value="HemC"/>
</dbReference>
<dbReference type="EC" id="2.5.1.61" evidence="4"/>
<dbReference type="InterPro" id="IPR036803">
    <property type="entry name" value="Porphobilinogen_deaminase_C_sf"/>
</dbReference>
<comment type="cofactor">
    <cofactor evidence="1">
        <name>dipyrromethane</name>
        <dbReference type="ChEBI" id="CHEBI:60342"/>
    </cofactor>
</comment>
<dbReference type="FunFam" id="3.40.190.10:FF:000005">
    <property type="entry name" value="Porphobilinogen deaminase"/>
    <property type="match status" value="1"/>
</dbReference>
<keyword evidence="14" id="KW-1185">Reference proteome</keyword>
<dbReference type="Gene3D" id="3.40.190.10">
    <property type="entry name" value="Periplasmic binding protein-like II"/>
    <property type="match status" value="2"/>
</dbReference>
<evidence type="ECO:0000313" key="14">
    <source>
        <dbReference type="Proteomes" id="UP001175228"/>
    </source>
</evidence>
<sequence length="377" mass="40888">MSRTGSKRHPNLKRFDEFRHPSSHLLSSFLPTMAMTEDATSRKYVLASRASQLAQIQTNMALAALEALPPPSDSPKPTFTTSFMATAGDKNQSQALFLMGGKALWTKELEVALKERDVDMLVHSLKDVPTVLPDGCIIGAIMEREDPVDSLIIKKGKEDAWKTLDDLPAGSVVGTSSVRRVAQLKRNFPKLKFLDVRGNLNTRLAKLDAEDGPYAALILAKSGMVRLGMGHRITADLTPPTLFHAVSQGALAIEIRGDDTEALKLCEAITHKETQIRCLAERACLRVLEGGCSVPVGVNSTFENNALTLTGCVTSLDGSEHVEHTLKEPASSVVEAEAVGEQLAKILVASGAGKILDDINLDREKRTKEAEKAEKEK</sequence>
<dbReference type="SUPFAM" id="SSF54782">
    <property type="entry name" value="Porphobilinogen deaminase (hydroxymethylbilane synthase), C-terminal domain"/>
    <property type="match status" value="1"/>
</dbReference>
<dbReference type="NCBIfam" id="TIGR00212">
    <property type="entry name" value="hemC"/>
    <property type="match status" value="1"/>
</dbReference>
<dbReference type="PRINTS" id="PR00151">
    <property type="entry name" value="PORPHBDMNASE"/>
</dbReference>
<accession>A0AA39QR85</accession>
<dbReference type="CDD" id="cd13645">
    <property type="entry name" value="PBP2_HuPBGD_like"/>
    <property type="match status" value="1"/>
</dbReference>
<dbReference type="InterPro" id="IPR022417">
    <property type="entry name" value="Porphobilin_deaminase_N"/>
</dbReference>
<name>A0AA39QR85_9AGAR</name>
<evidence type="ECO:0000256" key="1">
    <source>
        <dbReference type="ARBA" id="ARBA00001916"/>
    </source>
</evidence>
<evidence type="ECO:0000256" key="4">
    <source>
        <dbReference type="ARBA" id="ARBA00012655"/>
    </source>
</evidence>
<keyword evidence="7" id="KW-0350">Heme biosynthesis</keyword>
<dbReference type="PIRSF" id="PIRSF001438">
    <property type="entry name" value="4pyrrol_synth_OHMeBilane_synth"/>
    <property type="match status" value="1"/>
</dbReference>
<dbReference type="EMBL" id="JAUEPU010000001">
    <property type="protein sequence ID" value="KAK0506451.1"/>
    <property type="molecule type" value="Genomic_DNA"/>
</dbReference>
<dbReference type="FunFam" id="3.30.160.40:FF:000002">
    <property type="entry name" value="Porphobilinogen deaminase"/>
    <property type="match status" value="1"/>
</dbReference>
<dbReference type="AlphaFoldDB" id="A0AA39QR85"/>
<keyword evidence="6" id="KW-0808">Transferase</keyword>
<evidence type="ECO:0000259" key="11">
    <source>
        <dbReference type="Pfam" id="PF01379"/>
    </source>
</evidence>
<evidence type="ECO:0000256" key="8">
    <source>
        <dbReference type="ARBA" id="ARBA00023244"/>
    </source>
</evidence>
<evidence type="ECO:0000256" key="2">
    <source>
        <dbReference type="ARBA" id="ARBA00004735"/>
    </source>
</evidence>
<comment type="caution">
    <text evidence="13">The sequence shown here is derived from an EMBL/GenBank/DDBJ whole genome shotgun (WGS) entry which is preliminary data.</text>
</comment>
<dbReference type="Pfam" id="PF03900">
    <property type="entry name" value="Porphobil_deamC"/>
    <property type="match status" value="1"/>
</dbReference>
<dbReference type="GO" id="GO:0006783">
    <property type="term" value="P:heme biosynthetic process"/>
    <property type="evidence" value="ECO:0007669"/>
    <property type="project" value="UniProtKB-KW"/>
</dbReference>
<comment type="pathway">
    <text evidence="2">Porphyrin-containing compound metabolism; protoporphyrin-IX biosynthesis; coproporphyrinogen-III from 5-aminolevulinate: step 2/4.</text>
</comment>
<evidence type="ECO:0000256" key="3">
    <source>
        <dbReference type="ARBA" id="ARBA00005638"/>
    </source>
</evidence>
<evidence type="ECO:0000256" key="5">
    <source>
        <dbReference type="ARBA" id="ARBA00016519"/>
    </source>
</evidence>
<evidence type="ECO:0000313" key="13">
    <source>
        <dbReference type="EMBL" id="KAK0506451.1"/>
    </source>
</evidence>
<dbReference type="GO" id="GO:0004418">
    <property type="term" value="F:hydroxymethylbilane synthase activity"/>
    <property type="evidence" value="ECO:0007669"/>
    <property type="project" value="UniProtKB-EC"/>
</dbReference>
<evidence type="ECO:0000256" key="10">
    <source>
        <dbReference type="ARBA" id="ARBA00033064"/>
    </source>
</evidence>
<dbReference type="Pfam" id="PF01379">
    <property type="entry name" value="Porphobil_deam"/>
    <property type="match status" value="1"/>
</dbReference>
<dbReference type="InterPro" id="IPR022418">
    <property type="entry name" value="Porphobilinogen_deaminase_C"/>
</dbReference>
<evidence type="ECO:0000256" key="6">
    <source>
        <dbReference type="ARBA" id="ARBA00022679"/>
    </source>
</evidence>
<dbReference type="PANTHER" id="PTHR11557:SF0">
    <property type="entry name" value="PORPHOBILINOGEN DEAMINASE"/>
    <property type="match status" value="1"/>
</dbReference>
<gene>
    <name evidence="13" type="ORF">EDD18DRAFT_1123419</name>
</gene>
<evidence type="ECO:0000256" key="9">
    <source>
        <dbReference type="ARBA" id="ARBA00030685"/>
    </source>
</evidence>
<protein>
    <recommendedName>
        <fullName evidence="5">Porphobilinogen deaminase</fullName>
        <ecNumber evidence="4">2.5.1.61</ecNumber>
    </recommendedName>
    <alternativeName>
        <fullName evidence="10">Hydroxymethylbilane synthase</fullName>
    </alternativeName>
    <alternativeName>
        <fullName evidence="9">Pre-uroporphyrinogen synthase</fullName>
    </alternativeName>
</protein>
<reference evidence="13" key="1">
    <citation type="submission" date="2023-06" db="EMBL/GenBank/DDBJ databases">
        <authorList>
            <consortium name="Lawrence Berkeley National Laboratory"/>
            <person name="Ahrendt S."/>
            <person name="Sahu N."/>
            <person name="Indic B."/>
            <person name="Wong-Bajracharya J."/>
            <person name="Merenyi Z."/>
            <person name="Ke H.-M."/>
            <person name="Monk M."/>
            <person name="Kocsube S."/>
            <person name="Drula E."/>
            <person name="Lipzen A."/>
            <person name="Balint B."/>
            <person name="Henrissat B."/>
            <person name="Andreopoulos B."/>
            <person name="Martin F.M."/>
            <person name="Harder C.B."/>
            <person name="Rigling D."/>
            <person name="Ford K.L."/>
            <person name="Foster G.D."/>
            <person name="Pangilinan J."/>
            <person name="Papanicolaou A."/>
            <person name="Barry K."/>
            <person name="LaButti K."/>
            <person name="Viragh M."/>
            <person name="Koriabine M."/>
            <person name="Yan M."/>
            <person name="Riley R."/>
            <person name="Champramary S."/>
            <person name="Plett K.L."/>
            <person name="Tsai I.J."/>
            <person name="Slot J."/>
            <person name="Sipos G."/>
            <person name="Plett J."/>
            <person name="Nagy L.G."/>
            <person name="Grigoriev I.V."/>
        </authorList>
    </citation>
    <scope>NUCLEOTIDE SEQUENCE</scope>
    <source>
        <strain evidence="13">HWK02</strain>
    </source>
</reference>
<dbReference type="Gene3D" id="3.30.160.40">
    <property type="entry name" value="Porphobilinogen deaminase, C-terminal domain"/>
    <property type="match status" value="1"/>
</dbReference>
<organism evidence="13 14">
    <name type="scientific">Armillaria luteobubalina</name>
    <dbReference type="NCBI Taxonomy" id="153913"/>
    <lineage>
        <taxon>Eukaryota</taxon>
        <taxon>Fungi</taxon>
        <taxon>Dikarya</taxon>
        <taxon>Basidiomycota</taxon>
        <taxon>Agaricomycotina</taxon>
        <taxon>Agaricomycetes</taxon>
        <taxon>Agaricomycetidae</taxon>
        <taxon>Agaricales</taxon>
        <taxon>Marasmiineae</taxon>
        <taxon>Physalacriaceae</taxon>
        <taxon>Armillaria</taxon>
    </lineage>
</organism>
<evidence type="ECO:0000256" key="7">
    <source>
        <dbReference type="ARBA" id="ARBA00023133"/>
    </source>
</evidence>
<dbReference type="SUPFAM" id="SSF53850">
    <property type="entry name" value="Periplasmic binding protein-like II"/>
    <property type="match status" value="1"/>
</dbReference>
<comment type="similarity">
    <text evidence="3">Belongs to the HMBS family.</text>
</comment>